<feature type="non-terminal residue" evidence="2">
    <location>
        <position position="1"/>
    </location>
</feature>
<gene>
    <name evidence="2" type="ORF">g.3163</name>
</gene>
<keyword evidence="1" id="KW-0472">Membrane</keyword>
<dbReference type="EMBL" id="GDHC01010870">
    <property type="protein sequence ID" value="JAQ07759.1"/>
    <property type="molecule type" value="Transcribed_RNA"/>
</dbReference>
<evidence type="ECO:0000313" key="2">
    <source>
        <dbReference type="EMBL" id="JAQ07759.1"/>
    </source>
</evidence>
<keyword evidence="1" id="KW-1133">Transmembrane helix</keyword>
<sequence length="266" mass="30235">KVKKLRMLVKSVSRVGSKVNPSAKKLWYTIAQRFSSDHAAEASDKVVYPKDAHFHSPYSIFDGPDGEIVQPTVPRTRIGDIHREVVASARRNVKDVDELWPQLDEKQQYVFARYFGSLYLGGVPMSNEEKAFNISTAFNHKPGLLRMFTNSIYNATGRLTRFYVFFGTLISLVCTGYMSYVTIHAIREYFESIVHPHETLLPRGFIYDKDDFFTKLSYHTKELASRDAFTDVTDIPEDPVDVSRLIQALREPREGAAATTDTHASS</sequence>
<evidence type="ECO:0000256" key="1">
    <source>
        <dbReference type="SAM" id="Phobius"/>
    </source>
</evidence>
<name>A0A146LJV6_LYGHE</name>
<dbReference type="AlphaFoldDB" id="A0A146LJV6"/>
<keyword evidence="1" id="KW-0812">Transmembrane</keyword>
<proteinExistence type="predicted"/>
<protein>
    <submittedName>
        <fullName evidence="2">Uncharacterized protein</fullName>
    </submittedName>
</protein>
<feature type="transmembrane region" description="Helical" evidence="1">
    <location>
        <begin position="162"/>
        <end position="183"/>
    </location>
</feature>
<organism evidence="2">
    <name type="scientific">Lygus hesperus</name>
    <name type="common">Western plant bug</name>
    <dbReference type="NCBI Taxonomy" id="30085"/>
    <lineage>
        <taxon>Eukaryota</taxon>
        <taxon>Metazoa</taxon>
        <taxon>Ecdysozoa</taxon>
        <taxon>Arthropoda</taxon>
        <taxon>Hexapoda</taxon>
        <taxon>Insecta</taxon>
        <taxon>Pterygota</taxon>
        <taxon>Neoptera</taxon>
        <taxon>Paraneoptera</taxon>
        <taxon>Hemiptera</taxon>
        <taxon>Heteroptera</taxon>
        <taxon>Panheteroptera</taxon>
        <taxon>Cimicomorpha</taxon>
        <taxon>Miridae</taxon>
        <taxon>Mirini</taxon>
        <taxon>Lygus</taxon>
    </lineage>
</organism>
<reference evidence="2" key="1">
    <citation type="journal article" date="2016" name="Gigascience">
        <title>De novo construction of an expanded transcriptome assembly for the western tarnished plant bug, Lygus hesperus.</title>
        <authorList>
            <person name="Tassone E.E."/>
            <person name="Geib S.M."/>
            <person name="Hall B."/>
            <person name="Fabrick J.A."/>
            <person name="Brent C.S."/>
            <person name="Hull J.J."/>
        </authorList>
    </citation>
    <scope>NUCLEOTIDE SEQUENCE</scope>
</reference>
<accession>A0A146LJV6</accession>